<keyword evidence="2" id="KW-1185">Reference proteome</keyword>
<gene>
    <name evidence="1" type="primary">ga28239</name>
    <name evidence="1" type="ORF">PR202_ga28239</name>
</gene>
<dbReference type="EMBL" id="BQKI01000017">
    <property type="protein sequence ID" value="GJN10169.1"/>
    <property type="molecule type" value="Genomic_DNA"/>
</dbReference>
<reference evidence="1" key="2">
    <citation type="submission" date="2021-12" db="EMBL/GenBank/DDBJ databases">
        <title>Resequencing data analysis of finger millet.</title>
        <authorList>
            <person name="Hatakeyama M."/>
            <person name="Aluri S."/>
            <person name="Balachadran M.T."/>
            <person name="Sivarajan S.R."/>
            <person name="Poveda L."/>
            <person name="Shimizu-Inatsugi R."/>
            <person name="Schlapbach R."/>
            <person name="Sreeman S.M."/>
            <person name="Shimizu K.K."/>
        </authorList>
    </citation>
    <scope>NUCLEOTIDE SEQUENCE</scope>
</reference>
<sequence>MKKVKKEDRKGVNSLIILGAWIIWKHRNACVFEGAAPSVHTILREVKDEQSLWCMASAKRLLALGLGGASLG</sequence>
<accession>A0AAV5DGN8</accession>
<protein>
    <submittedName>
        <fullName evidence="1">Uncharacterized protein</fullName>
    </submittedName>
</protein>
<evidence type="ECO:0000313" key="2">
    <source>
        <dbReference type="Proteomes" id="UP001054889"/>
    </source>
</evidence>
<organism evidence="1 2">
    <name type="scientific">Eleusine coracana subsp. coracana</name>
    <dbReference type="NCBI Taxonomy" id="191504"/>
    <lineage>
        <taxon>Eukaryota</taxon>
        <taxon>Viridiplantae</taxon>
        <taxon>Streptophyta</taxon>
        <taxon>Embryophyta</taxon>
        <taxon>Tracheophyta</taxon>
        <taxon>Spermatophyta</taxon>
        <taxon>Magnoliopsida</taxon>
        <taxon>Liliopsida</taxon>
        <taxon>Poales</taxon>
        <taxon>Poaceae</taxon>
        <taxon>PACMAD clade</taxon>
        <taxon>Chloridoideae</taxon>
        <taxon>Cynodonteae</taxon>
        <taxon>Eleusininae</taxon>
        <taxon>Eleusine</taxon>
    </lineage>
</organism>
<reference evidence="1" key="1">
    <citation type="journal article" date="2018" name="DNA Res.">
        <title>Multiple hybrid de novo genome assembly of finger millet, an orphan allotetraploid crop.</title>
        <authorList>
            <person name="Hatakeyama M."/>
            <person name="Aluri S."/>
            <person name="Balachadran M.T."/>
            <person name="Sivarajan S.R."/>
            <person name="Patrignani A."/>
            <person name="Gruter S."/>
            <person name="Poveda L."/>
            <person name="Shimizu-Inatsugi R."/>
            <person name="Baeten J."/>
            <person name="Francoijs K.J."/>
            <person name="Nataraja K.N."/>
            <person name="Reddy Y.A.N."/>
            <person name="Phadnis S."/>
            <person name="Ravikumar R.L."/>
            <person name="Schlapbach R."/>
            <person name="Sreeman S.M."/>
            <person name="Shimizu K.K."/>
        </authorList>
    </citation>
    <scope>NUCLEOTIDE SEQUENCE</scope>
</reference>
<proteinExistence type="predicted"/>
<evidence type="ECO:0000313" key="1">
    <source>
        <dbReference type="EMBL" id="GJN10169.1"/>
    </source>
</evidence>
<dbReference type="AlphaFoldDB" id="A0AAV5DGN8"/>
<dbReference type="Proteomes" id="UP001054889">
    <property type="component" value="Unassembled WGS sequence"/>
</dbReference>
<comment type="caution">
    <text evidence="1">The sequence shown here is derived from an EMBL/GenBank/DDBJ whole genome shotgun (WGS) entry which is preliminary data.</text>
</comment>
<name>A0AAV5DGN8_ELECO</name>